<keyword evidence="14" id="KW-1185">Reference proteome</keyword>
<dbReference type="SUPFAM" id="SSF55753">
    <property type="entry name" value="Actin depolymerizing proteins"/>
    <property type="match status" value="2"/>
</dbReference>
<sequence length="348" mass="39805">MSHQTGICANDELLQFFGNCKSGSIRAIYVTIEDEQLSLGDYKNAKGKWDEEYDLIVLPYLKEKQPCYLLYRLDSKAHHGGFEWILISWSPDDSPVRQKMLYASTKATLKKEFGAAQIVDELFGTTKEDVCFEGFKKHRLSEAAPAPLTSREEEMKEIQKLEVGADISIDSRHQTLAGVAFPLTNKAVEALQLFARGKLQYIQLKIDIESEEINLSKKSDELNVSELSDCIPEDTARYHLYRFDHSYEGDYYHSVVFIYSMPGYSCPIKERMLYSSSRNPVIEYIENVINLGLTRKLEISEGNELTKDYLLDEIHPKQNLHKPKFSKPKGPSNRGAKRLTKSPKEIQS</sequence>
<comment type="subunit">
    <text evidence="8">Interacts with G-actin; ADP-actin form.</text>
</comment>
<evidence type="ECO:0000256" key="1">
    <source>
        <dbReference type="ARBA" id="ARBA00004245"/>
    </source>
</evidence>
<dbReference type="PANTHER" id="PTHR13759">
    <property type="entry name" value="TWINFILIN"/>
    <property type="match status" value="1"/>
</dbReference>
<evidence type="ECO:0000256" key="5">
    <source>
        <dbReference type="ARBA" id="ARBA00022737"/>
    </source>
</evidence>
<dbReference type="FunFam" id="3.40.20.10:FF:000042">
    <property type="entry name" value="Actin depolymerizing protein"/>
    <property type="match status" value="1"/>
</dbReference>
<dbReference type="EMBL" id="SEYY01000809">
    <property type="protein sequence ID" value="KAB7506432.1"/>
    <property type="molecule type" value="Genomic_DNA"/>
</dbReference>
<dbReference type="FunFam" id="3.40.20.10:FF:000007">
    <property type="entry name" value="Twinfilin-1 isoform 1"/>
    <property type="match status" value="1"/>
</dbReference>
<feature type="compositionally biased region" description="Basic residues" evidence="11">
    <location>
        <begin position="318"/>
        <end position="327"/>
    </location>
</feature>
<accession>A0A5N5TJV8</accession>
<evidence type="ECO:0000256" key="9">
    <source>
        <dbReference type="ARBA" id="ARBA00056419"/>
    </source>
</evidence>
<protein>
    <recommendedName>
        <fullName evidence="10">Twinfilin</fullName>
    </recommendedName>
</protein>
<dbReference type="GO" id="GO:0003785">
    <property type="term" value="F:actin monomer binding"/>
    <property type="evidence" value="ECO:0007669"/>
    <property type="project" value="TreeGrafter"/>
</dbReference>
<dbReference type="InterPro" id="IPR002108">
    <property type="entry name" value="ADF-H"/>
</dbReference>
<keyword evidence="4" id="KW-0963">Cytoplasm</keyword>
<dbReference type="AlphaFoldDB" id="A0A5N5TJV8"/>
<dbReference type="GO" id="GO:0051016">
    <property type="term" value="P:barbed-end actin filament capping"/>
    <property type="evidence" value="ECO:0007669"/>
    <property type="project" value="TreeGrafter"/>
</dbReference>
<evidence type="ECO:0000313" key="13">
    <source>
        <dbReference type="EMBL" id="KAB7506432.1"/>
    </source>
</evidence>
<evidence type="ECO:0000256" key="3">
    <source>
        <dbReference type="ARBA" id="ARBA00009557"/>
    </source>
</evidence>
<dbReference type="GO" id="GO:0030042">
    <property type="term" value="P:actin filament depolymerization"/>
    <property type="evidence" value="ECO:0007669"/>
    <property type="project" value="TreeGrafter"/>
</dbReference>
<dbReference type="PANTHER" id="PTHR13759:SF1">
    <property type="entry name" value="TWINFILIN"/>
    <property type="match status" value="1"/>
</dbReference>
<dbReference type="GO" id="GO:0010591">
    <property type="term" value="P:regulation of lamellipodium assembly"/>
    <property type="evidence" value="ECO:0007669"/>
    <property type="project" value="TreeGrafter"/>
</dbReference>
<dbReference type="CDD" id="cd11284">
    <property type="entry name" value="ADF_Twf-C_like"/>
    <property type="match status" value="1"/>
</dbReference>
<dbReference type="OrthoDB" id="10006997at2759"/>
<reference evidence="13 14" key="1">
    <citation type="journal article" date="2019" name="PLoS Biol.">
        <title>Sex chromosomes control vertical transmission of feminizing Wolbachia symbionts in an isopod.</title>
        <authorList>
            <person name="Becking T."/>
            <person name="Chebbi M.A."/>
            <person name="Giraud I."/>
            <person name="Moumen B."/>
            <person name="Laverre T."/>
            <person name="Caubet Y."/>
            <person name="Peccoud J."/>
            <person name="Gilbert C."/>
            <person name="Cordaux R."/>
        </authorList>
    </citation>
    <scope>NUCLEOTIDE SEQUENCE [LARGE SCALE GENOMIC DNA]</scope>
    <source>
        <strain evidence="13">ANa2</strain>
        <tissue evidence="13">Whole body excluding digestive tract and cuticle</tissue>
    </source>
</reference>
<feature type="domain" description="ADF-H" evidence="12">
    <location>
        <begin position="5"/>
        <end position="140"/>
    </location>
</feature>
<keyword evidence="6" id="KW-0009">Actin-binding</keyword>
<evidence type="ECO:0000256" key="6">
    <source>
        <dbReference type="ARBA" id="ARBA00023203"/>
    </source>
</evidence>
<dbReference type="GO" id="GO:0051015">
    <property type="term" value="F:actin filament binding"/>
    <property type="evidence" value="ECO:0007669"/>
    <property type="project" value="TreeGrafter"/>
</dbReference>
<gene>
    <name evidence="13" type="primary">TWF1</name>
    <name evidence="13" type="ORF">Anas_04312</name>
</gene>
<dbReference type="GO" id="GO:0005938">
    <property type="term" value="C:cell cortex"/>
    <property type="evidence" value="ECO:0007669"/>
    <property type="project" value="UniProtKB-SubCell"/>
</dbReference>
<comment type="subcellular location">
    <subcellularLocation>
        <location evidence="2">Cytoplasm</location>
        <location evidence="2">Cell cortex</location>
    </subcellularLocation>
    <subcellularLocation>
        <location evidence="1">Cytoplasm</location>
        <location evidence="1">Cytoskeleton</location>
    </subcellularLocation>
</comment>
<dbReference type="Proteomes" id="UP000326759">
    <property type="component" value="Unassembled WGS sequence"/>
</dbReference>
<evidence type="ECO:0000313" key="14">
    <source>
        <dbReference type="Proteomes" id="UP000326759"/>
    </source>
</evidence>
<comment type="caution">
    <text evidence="13">The sequence shown here is derived from an EMBL/GenBank/DDBJ whole genome shotgun (WGS) entry which is preliminary data.</text>
</comment>
<keyword evidence="5" id="KW-0677">Repeat</keyword>
<evidence type="ECO:0000256" key="10">
    <source>
        <dbReference type="ARBA" id="ARBA00069496"/>
    </source>
</evidence>
<evidence type="ECO:0000259" key="12">
    <source>
        <dbReference type="PROSITE" id="PS51263"/>
    </source>
</evidence>
<dbReference type="GO" id="GO:0030016">
    <property type="term" value="C:myofibril"/>
    <property type="evidence" value="ECO:0007669"/>
    <property type="project" value="TreeGrafter"/>
</dbReference>
<organism evidence="13 14">
    <name type="scientific">Armadillidium nasatum</name>
    <dbReference type="NCBI Taxonomy" id="96803"/>
    <lineage>
        <taxon>Eukaryota</taxon>
        <taxon>Metazoa</taxon>
        <taxon>Ecdysozoa</taxon>
        <taxon>Arthropoda</taxon>
        <taxon>Crustacea</taxon>
        <taxon>Multicrustacea</taxon>
        <taxon>Malacostraca</taxon>
        <taxon>Eumalacostraca</taxon>
        <taxon>Peracarida</taxon>
        <taxon>Isopoda</taxon>
        <taxon>Oniscidea</taxon>
        <taxon>Crinocheta</taxon>
        <taxon>Armadillidiidae</taxon>
        <taxon>Armadillidium</taxon>
    </lineage>
</organism>
<dbReference type="Gene3D" id="3.40.20.10">
    <property type="entry name" value="Severin"/>
    <property type="match status" value="2"/>
</dbReference>
<feature type="domain" description="ADF-H" evidence="12">
    <location>
        <begin position="176"/>
        <end position="315"/>
    </location>
</feature>
<dbReference type="CDD" id="cd11285">
    <property type="entry name" value="ADF_Twf-N_like"/>
    <property type="match status" value="1"/>
</dbReference>
<dbReference type="GO" id="GO:0005884">
    <property type="term" value="C:actin filament"/>
    <property type="evidence" value="ECO:0007669"/>
    <property type="project" value="TreeGrafter"/>
</dbReference>
<evidence type="ECO:0000256" key="8">
    <source>
        <dbReference type="ARBA" id="ARBA00038532"/>
    </source>
</evidence>
<keyword evidence="7" id="KW-0206">Cytoskeleton</keyword>
<proteinExistence type="inferred from homology"/>
<name>A0A5N5TJV8_9CRUS</name>
<dbReference type="InterPro" id="IPR029006">
    <property type="entry name" value="ADF-H/Gelsolin-like_dom_sf"/>
</dbReference>
<evidence type="ECO:0000256" key="7">
    <source>
        <dbReference type="ARBA" id="ARBA00023212"/>
    </source>
</evidence>
<evidence type="ECO:0000256" key="4">
    <source>
        <dbReference type="ARBA" id="ARBA00022490"/>
    </source>
</evidence>
<comment type="function">
    <text evidence="9">Actin-binding protein involved in motile and morphological processes. Inhibits actin polymerization, likely by sequestering G-actin.</text>
</comment>
<dbReference type="SMART" id="SM00102">
    <property type="entry name" value="ADF"/>
    <property type="match status" value="2"/>
</dbReference>
<dbReference type="Pfam" id="PF00241">
    <property type="entry name" value="Cofilin_ADF"/>
    <property type="match status" value="2"/>
</dbReference>
<dbReference type="PROSITE" id="PS51263">
    <property type="entry name" value="ADF_H"/>
    <property type="match status" value="2"/>
</dbReference>
<evidence type="ECO:0000256" key="2">
    <source>
        <dbReference type="ARBA" id="ARBA00004544"/>
    </source>
</evidence>
<comment type="similarity">
    <text evidence="3">Belongs to the actin-binding proteins ADF family. Twinfilin subfamily.</text>
</comment>
<evidence type="ECO:0000256" key="11">
    <source>
        <dbReference type="SAM" id="MobiDB-lite"/>
    </source>
</evidence>
<feature type="region of interest" description="Disordered" evidence="11">
    <location>
        <begin position="316"/>
        <end position="348"/>
    </location>
</feature>
<dbReference type="InterPro" id="IPR028458">
    <property type="entry name" value="Twinfilin"/>
</dbReference>
<dbReference type="GO" id="GO:0010976">
    <property type="term" value="P:positive regulation of neuron projection development"/>
    <property type="evidence" value="ECO:0007669"/>
    <property type="project" value="TreeGrafter"/>
</dbReference>